<dbReference type="InterPro" id="IPR001173">
    <property type="entry name" value="Glyco_trans_2-like"/>
</dbReference>
<feature type="domain" description="Glycosyltransferase 2-like" evidence="2">
    <location>
        <begin position="17"/>
        <end position="183"/>
    </location>
</feature>
<dbReference type="PANTHER" id="PTHR43646:SF3">
    <property type="entry name" value="SLR1566 PROTEIN"/>
    <property type="match status" value="1"/>
</dbReference>
<proteinExistence type="predicted"/>
<dbReference type="CDD" id="cd06423">
    <property type="entry name" value="CESA_like"/>
    <property type="match status" value="1"/>
</dbReference>
<dbReference type="Gene3D" id="3.90.550.10">
    <property type="entry name" value="Spore Coat Polysaccharide Biosynthesis Protein SpsA, Chain A"/>
    <property type="match status" value="1"/>
</dbReference>
<gene>
    <name evidence="3" type="ORF">B1B_19307</name>
</gene>
<reference evidence="3" key="1">
    <citation type="submission" date="2013-08" db="EMBL/GenBank/DDBJ databases">
        <authorList>
            <person name="Mendez C."/>
            <person name="Richter M."/>
            <person name="Ferrer M."/>
            <person name="Sanchez J."/>
        </authorList>
    </citation>
    <scope>NUCLEOTIDE SEQUENCE</scope>
</reference>
<keyword evidence="3" id="KW-0808">Transferase</keyword>
<dbReference type="EMBL" id="AUZY01012975">
    <property type="protein sequence ID" value="EQD27073.1"/>
    <property type="molecule type" value="Genomic_DNA"/>
</dbReference>
<protein>
    <submittedName>
        <fullName evidence="3">Hopene-associated glycosyltransferase HpnB</fullName>
    </submittedName>
</protein>
<dbReference type="InterPro" id="IPR029044">
    <property type="entry name" value="Nucleotide-diphossugar_trans"/>
</dbReference>
<keyword evidence="1" id="KW-0812">Transmembrane</keyword>
<comment type="caution">
    <text evidence="3">The sequence shown here is derived from an EMBL/GenBank/DDBJ whole genome shotgun (WGS) entry which is preliminary data.</text>
</comment>
<keyword evidence="1" id="KW-1133">Transmembrane helix</keyword>
<feature type="transmembrane region" description="Helical" evidence="1">
    <location>
        <begin position="275"/>
        <end position="292"/>
    </location>
</feature>
<keyword evidence="1" id="KW-0472">Membrane</keyword>
<evidence type="ECO:0000259" key="2">
    <source>
        <dbReference type="Pfam" id="PF00535"/>
    </source>
</evidence>
<dbReference type="Pfam" id="PF00535">
    <property type="entry name" value="Glycos_transf_2"/>
    <property type="match status" value="1"/>
</dbReference>
<evidence type="ECO:0000256" key="1">
    <source>
        <dbReference type="SAM" id="Phobius"/>
    </source>
</evidence>
<feature type="non-terminal residue" evidence="3">
    <location>
        <position position="1"/>
    </location>
</feature>
<organism evidence="3">
    <name type="scientific">mine drainage metagenome</name>
    <dbReference type="NCBI Taxonomy" id="410659"/>
    <lineage>
        <taxon>unclassified sequences</taxon>
        <taxon>metagenomes</taxon>
        <taxon>ecological metagenomes</taxon>
    </lineage>
</organism>
<dbReference type="GO" id="GO:0016740">
    <property type="term" value="F:transferase activity"/>
    <property type="evidence" value="ECO:0007669"/>
    <property type="project" value="UniProtKB-KW"/>
</dbReference>
<dbReference type="SUPFAM" id="SSF53448">
    <property type="entry name" value="Nucleotide-diphospho-sugar transferases"/>
    <property type="match status" value="1"/>
</dbReference>
<dbReference type="PANTHER" id="PTHR43646">
    <property type="entry name" value="GLYCOSYLTRANSFERASE"/>
    <property type="match status" value="1"/>
</dbReference>
<feature type="transmembrane region" description="Helical" evidence="1">
    <location>
        <begin position="304"/>
        <end position="327"/>
    </location>
</feature>
<evidence type="ECO:0000313" key="3">
    <source>
        <dbReference type="EMBL" id="EQD27073.1"/>
    </source>
</evidence>
<name>T0Y244_9ZZZZ</name>
<dbReference type="AlphaFoldDB" id="T0Y244"/>
<accession>T0Y244</accession>
<feature type="transmembrane region" description="Helical" evidence="1">
    <location>
        <begin position="246"/>
        <end position="268"/>
    </location>
</feature>
<sequence>RETLQSDPEATSGRRVTVLIPARNEEQVLPRNLNALSRQRVPMQVWVLDDGSTDHTRDAALEAHMNNLEVLDVPALPSGWTGKLWALEQGLNRAASDWVLLLDADIALGPGMLPALLAVAERENLDLISIMATPARCGFWDHWLMPVFIYFFKWLYPFHRANNPDSRIAAAAGGCVLVRRSVLVAIGGFAALRDAVIDDCTLARLVKGKGFRIWIGVSRSVVMLRDHSFRAIWNMVARTAFTQLHYSYFALVATLAGLGLVFEAPLLLLLSGPGIVRLVASGAWILMALSYVPTARYYDESPFWGFLLPVAAFLFFWMSVHSAVRYASGTRTRWKDRSYDRTGS</sequence>
<reference evidence="3" key="2">
    <citation type="journal article" date="2014" name="ISME J.">
        <title>Microbial stratification in low pH oxic and suboxic macroscopic growths along an acid mine drainage.</title>
        <authorList>
            <person name="Mendez-Garcia C."/>
            <person name="Mesa V."/>
            <person name="Sprenger R.R."/>
            <person name="Richter M."/>
            <person name="Diez M.S."/>
            <person name="Solano J."/>
            <person name="Bargiela R."/>
            <person name="Golyshina O.V."/>
            <person name="Manteca A."/>
            <person name="Ramos J.L."/>
            <person name="Gallego J.R."/>
            <person name="Llorente I."/>
            <person name="Martins Dos Santos V.A."/>
            <person name="Jensen O.N."/>
            <person name="Pelaez A.I."/>
            <person name="Sanchez J."/>
            <person name="Ferrer M."/>
        </authorList>
    </citation>
    <scope>NUCLEOTIDE SEQUENCE</scope>
</reference>